<name>A0A5D6VW58_9FIRM</name>
<proteinExistence type="predicted"/>
<evidence type="ECO:0008006" key="3">
    <source>
        <dbReference type="Google" id="ProtNLM"/>
    </source>
</evidence>
<accession>A0A5D6VW58</accession>
<dbReference type="Proteomes" id="UP000323646">
    <property type="component" value="Unassembled WGS sequence"/>
</dbReference>
<keyword evidence="2" id="KW-1185">Reference proteome</keyword>
<organism evidence="1 2">
    <name type="scientific">Selenomonas ruminis</name>
    <dbReference type="NCBI Taxonomy" id="2593411"/>
    <lineage>
        <taxon>Bacteria</taxon>
        <taxon>Bacillati</taxon>
        <taxon>Bacillota</taxon>
        <taxon>Negativicutes</taxon>
        <taxon>Selenomonadales</taxon>
        <taxon>Selenomonadaceae</taxon>
        <taxon>Selenomonas</taxon>
    </lineage>
</organism>
<sequence length="130" mass="14787">MSERYFYPMLIEHTPDGQGYTGRLLDLRINVEGKSLAELMDNSHKALDKFFDDGLTPKIKGTDPAEITPPKGQSIIVVEFDRIAYKMKHDKATVTKAVTMPAWMSNIAKEKRINCSQLLQRALLDVFEKD</sequence>
<dbReference type="AlphaFoldDB" id="A0A5D6VW58"/>
<dbReference type="EMBL" id="VTOY01000014">
    <property type="protein sequence ID" value="TYZ20473.1"/>
    <property type="molecule type" value="Genomic_DNA"/>
</dbReference>
<dbReference type="Gene3D" id="3.30.160.250">
    <property type="match status" value="1"/>
</dbReference>
<dbReference type="OrthoDB" id="5419659at2"/>
<gene>
    <name evidence="1" type="ORF">FZ040_11675</name>
</gene>
<evidence type="ECO:0000313" key="1">
    <source>
        <dbReference type="EMBL" id="TYZ20473.1"/>
    </source>
</evidence>
<comment type="caution">
    <text evidence="1">The sequence shown here is derived from an EMBL/GenBank/DDBJ whole genome shotgun (WGS) entry which is preliminary data.</text>
</comment>
<reference evidence="1 2" key="1">
    <citation type="submission" date="2019-08" db="EMBL/GenBank/DDBJ databases">
        <title>Selenomonas sp. mPRGC5 and Selenomonas sp. mPRGC8 isolated from ruminal fluid of dairy goat (Capra hircus).</title>
        <authorList>
            <person name="Poothong S."/>
            <person name="Nuengjamnong C."/>
            <person name="Tanasupawat S."/>
        </authorList>
    </citation>
    <scope>NUCLEOTIDE SEQUENCE [LARGE SCALE GENOMIC DNA]</scope>
    <source>
        <strain evidence="2">mPRGC5</strain>
    </source>
</reference>
<evidence type="ECO:0000313" key="2">
    <source>
        <dbReference type="Proteomes" id="UP000323646"/>
    </source>
</evidence>
<dbReference type="RefSeq" id="WP_149172149.1">
    <property type="nucleotide sequence ID" value="NZ_VTOY01000014.1"/>
</dbReference>
<protein>
    <recommendedName>
        <fullName evidence="3">HicB family protein</fullName>
    </recommendedName>
</protein>